<evidence type="ECO:0000313" key="1">
    <source>
        <dbReference type="EMBL" id="GBM30845.1"/>
    </source>
</evidence>
<gene>
    <name evidence="1" type="ORF">AVEN_161687_1</name>
</gene>
<name>A0A4Y2ESG7_ARAVE</name>
<organism evidence="1 2">
    <name type="scientific">Araneus ventricosus</name>
    <name type="common">Orbweaver spider</name>
    <name type="synonym">Epeira ventricosa</name>
    <dbReference type="NCBI Taxonomy" id="182803"/>
    <lineage>
        <taxon>Eukaryota</taxon>
        <taxon>Metazoa</taxon>
        <taxon>Ecdysozoa</taxon>
        <taxon>Arthropoda</taxon>
        <taxon>Chelicerata</taxon>
        <taxon>Arachnida</taxon>
        <taxon>Araneae</taxon>
        <taxon>Araneomorphae</taxon>
        <taxon>Entelegynae</taxon>
        <taxon>Araneoidea</taxon>
        <taxon>Araneidae</taxon>
        <taxon>Araneus</taxon>
    </lineage>
</organism>
<accession>A0A4Y2ESG7</accession>
<dbReference type="Proteomes" id="UP000499080">
    <property type="component" value="Unassembled WGS sequence"/>
</dbReference>
<proteinExistence type="predicted"/>
<dbReference type="AlphaFoldDB" id="A0A4Y2ESG7"/>
<keyword evidence="2" id="KW-1185">Reference proteome</keyword>
<evidence type="ECO:0000313" key="2">
    <source>
        <dbReference type="Proteomes" id="UP000499080"/>
    </source>
</evidence>
<reference evidence="1 2" key="1">
    <citation type="journal article" date="2019" name="Sci. Rep.">
        <title>Orb-weaving spider Araneus ventricosus genome elucidates the spidroin gene catalogue.</title>
        <authorList>
            <person name="Kono N."/>
            <person name="Nakamura H."/>
            <person name="Ohtoshi R."/>
            <person name="Moran D.A.P."/>
            <person name="Shinohara A."/>
            <person name="Yoshida Y."/>
            <person name="Fujiwara M."/>
            <person name="Mori M."/>
            <person name="Tomita M."/>
            <person name="Arakawa K."/>
        </authorList>
    </citation>
    <scope>NUCLEOTIDE SEQUENCE [LARGE SCALE GENOMIC DNA]</scope>
</reference>
<comment type="caution">
    <text evidence="1">The sequence shown here is derived from an EMBL/GenBank/DDBJ whole genome shotgun (WGS) entry which is preliminary data.</text>
</comment>
<protein>
    <submittedName>
        <fullName evidence="1">Uncharacterized protein</fullName>
    </submittedName>
</protein>
<sequence length="92" mass="10104">MTKTTPELASSFQTSAPHQLPRRLFDVLAQWGGLCAPHQREVVWPPTYDLACNGPGCTTGSGFEPGALQPRGRDLTTKLPHPILRFSDKDEC</sequence>
<dbReference type="EMBL" id="BGPR01093405">
    <property type="protein sequence ID" value="GBM30845.1"/>
    <property type="molecule type" value="Genomic_DNA"/>
</dbReference>